<dbReference type="Gene3D" id="3.40.50.720">
    <property type="entry name" value="NAD(P)-binding Rossmann-like Domain"/>
    <property type="match status" value="1"/>
</dbReference>
<evidence type="ECO:0000313" key="12">
    <source>
        <dbReference type="EMBL" id="RUO74991.1"/>
    </source>
</evidence>
<dbReference type="PANTHER" id="PTHR21089:SF1">
    <property type="entry name" value="BIFUNCTIONAL 3-DEHYDROQUINATE DEHYDRATASE_SHIKIMATE DEHYDROGENASE, CHLOROPLASTIC"/>
    <property type="match status" value="1"/>
</dbReference>
<sequence>MMQFTVFGNPIEHSLSPRIHQLFAEQCGKQLDYSRSLTSKQRFAGAVASFFRAGGQGANVTVPFKEQAAELVTHLTPRAARAASVNTLIPLGQGQLAGDTTDGMGLLRDVERLVGAQGLPQRVVIIGAGGAARSVIEPFQEAGCEVYLSNRSAAKVTPLVQRFSALKVLPFEALGHSPSEEFNANFCLINATSASLAGHALPIDDGWFSAGVLTYDMMYGAQLTAFLQQAKRAGAGELADGLGMLVEQAALAFSLWHNGHVPETLPVLHQLRAELSG</sequence>
<dbReference type="InterPro" id="IPR022893">
    <property type="entry name" value="Shikimate_DH_fam"/>
</dbReference>
<dbReference type="Pfam" id="PF18317">
    <property type="entry name" value="SDH_C"/>
    <property type="match status" value="1"/>
</dbReference>
<keyword evidence="5 8" id="KW-0560">Oxidoreductase</keyword>
<dbReference type="STRING" id="1122124.GCA_000423165_00095"/>
<proteinExistence type="inferred from homology"/>
<reference evidence="13" key="1">
    <citation type="journal article" date="2018" name="Front. Microbiol.">
        <title>Genome-Based Analysis Reveals the Taxonomy and Diversity of the Family Idiomarinaceae.</title>
        <authorList>
            <person name="Liu Y."/>
            <person name="Lai Q."/>
            <person name="Shao Z."/>
        </authorList>
    </citation>
    <scope>NUCLEOTIDE SEQUENCE [LARGE SCALE GENOMIC DNA]</scope>
    <source>
        <strain evidence="13">c121</strain>
    </source>
</reference>
<feature type="binding site" evidence="8">
    <location>
        <position position="241"/>
    </location>
    <ligand>
        <name>NADP(+)</name>
        <dbReference type="ChEBI" id="CHEBI:58349"/>
    </ligand>
</feature>
<dbReference type="PANTHER" id="PTHR21089">
    <property type="entry name" value="SHIKIMATE DEHYDROGENASE"/>
    <property type="match status" value="1"/>
</dbReference>
<dbReference type="NCBIfam" id="NF001310">
    <property type="entry name" value="PRK00258.1-2"/>
    <property type="match status" value="1"/>
</dbReference>
<comment type="similarity">
    <text evidence="8">Belongs to the shikimate dehydrogenase family.</text>
</comment>
<comment type="caution">
    <text evidence="8">Lacks conserved residue(s) required for the propagation of feature annotation.</text>
</comment>
<dbReference type="RefSeq" id="WP_026861192.1">
    <property type="nucleotide sequence ID" value="NZ_PIQE01000001.1"/>
</dbReference>
<keyword evidence="4 8" id="KW-0521">NADP</keyword>
<evidence type="ECO:0000256" key="1">
    <source>
        <dbReference type="ARBA" id="ARBA00004871"/>
    </source>
</evidence>
<dbReference type="SUPFAM" id="SSF51735">
    <property type="entry name" value="NAD(P)-binding Rossmann-fold domains"/>
    <property type="match status" value="1"/>
</dbReference>
<keyword evidence="3 8" id="KW-0028">Amino-acid biosynthesis</keyword>
<dbReference type="GO" id="GO:0005829">
    <property type="term" value="C:cytosol"/>
    <property type="evidence" value="ECO:0007669"/>
    <property type="project" value="TreeGrafter"/>
</dbReference>
<dbReference type="GO" id="GO:0008652">
    <property type="term" value="P:amino acid biosynthetic process"/>
    <property type="evidence" value="ECO:0007669"/>
    <property type="project" value="UniProtKB-KW"/>
</dbReference>
<feature type="active site" description="Proton acceptor" evidence="8">
    <location>
        <position position="65"/>
    </location>
</feature>
<dbReference type="InterPro" id="IPR013708">
    <property type="entry name" value="Shikimate_DH-bd_N"/>
</dbReference>
<dbReference type="Pfam" id="PF08501">
    <property type="entry name" value="Shikimate_dh_N"/>
    <property type="match status" value="1"/>
</dbReference>
<dbReference type="NCBIfam" id="TIGR00507">
    <property type="entry name" value="aroE"/>
    <property type="match status" value="1"/>
</dbReference>
<feature type="binding site" evidence="8">
    <location>
        <position position="86"/>
    </location>
    <ligand>
        <name>shikimate</name>
        <dbReference type="ChEBI" id="CHEBI:36208"/>
    </ligand>
</feature>
<evidence type="ECO:0000256" key="4">
    <source>
        <dbReference type="ARBA" id="ARBA00022857"/>
    </source>
</evidence>
<dbReference type="InterPro" id="IPR006151">
    <property type="entry name" value="Shikm_DH/Glu-tRNA_Rdtase"/>
</dbReference>
<keyword evidence="13" id="KW-1185">Reference proteome</keyword>
<dbReference type="FunFam" id="3.40.50.10860:FF:000006">
    <property type="entry name" value="Shikimate dehydrogenase (NADP(+))"/>
    <property type="match status" value="1"/>
</dbReference>
<dbReference type="InterPro" id="IPR041121">
    <property type="entry name" value="SDH_C"/>
</dbReference>
<gene>
    <name evidence="8" type="primary">aroE</name>
    <name evidence="12" type="ORF">CWI80_06595</name>
</gene>
<dbReference type="UniPathway" id="UPA00053">
    <property type="reaction ID" value="UER00087"/>
</dbReference>
<evidence type="ECO:0000256" key="6">
    <source>
        <dbReference type="ARBA" id="ARBA00023141"/>
    </source>
</evidence>
<evidence type="ECO:0000313" key="13">
    <source>
        <dbReference type="Proteomes" id="UP000287022"/>
    </source>
</evidence>
<dbReference type="EMBL" id="PIQE01000001">
    <property type="protein sequence ID" value="RUO74991.1"/>
    <property type="molecule type" value="Genomic_DNA"/>
</dbReference>
<evidence type="ECO:0000256" key="7">
    <source>
        <dbReference type="ARBA" id="ARBA00049442"/>
    </source>
</evidence>
<dbReference type="Gene3D" id="3.40.50.10860">
    <property type="entry name" value="Leucine Dehydrogenase, chain A, domain 1"/>
    <property type="match status" value="1"/>
</dbReference>
<dbReference type="HAMAP" id="MF_00222">
    <property type="entry name" value="Shikimate_DH_AroE"/>
    <property type="match status" value="1"/>
</dbReference>
<accession>A0A432ZAQ6</accession>
<evidence type="ECO:0000256" key="8">
    <source>
        <dbReference type="HAMAP-Rule" id="MF_00222"/>
    </source>
</evidence>
<dbReference type="InterPro" id="IPR036291">
    <property type="entry name" value="NAD(P)-bd_dom_sf"/>
</dbReference>
<feature type="binding site" evidence="8">
    <location>
        <position position="217"/>
    </location>
    <ligand>
        <name>NADP(+)</name>
        <dbReference type="ChEBI" id="CHEBI:58349"/>
    </ligand>
</feature>
<evidence type="ECO:0000256" key="3">
    <source>
        <dbReference type="ARBA" id="ARBA00022605"/>
    </source>
</evidence>
<evidence type="ECO:0000259" key="10">
    <source>
        <dbReference type="Pfam" id="PF08501"/>
    </source>
</evidence>
<dbReference type="GO" id="GO:0050661">
    <property type="term" value="F:NADP binding"/>
    <property type="evidence" value="ECO:0007669"/>
    <property type="project" value="InterPro"/>
</dbReference>
<dbReference type="CDD" id="cd01065">
    <property type="entry name" value="NAD_bind_Shikimate_DH"/>
    <property type="match status" value="1"/>
</dbReference>
<evidence type="ECO:0000256" key="2">
    <source>
        <dbReference type="ARBA" id="ARBA00012962"/>
    </source>
</evidence>
<dbReference type="Pfam" id="PF01488">
    <property type="entry name" value="Shikimate_DH"/>
    <property type="match status" value="1"/>
</dbReference>
<feature type="binding site" evidence="8">
    <location>
        <begin position="14"/>
        <end position="16"/>
    </location>
    <ligand>
        <name>shikimate</name>
        <dbReference type="ChEBI" id="CHEBI:36208"/>
    </ligand>
</feature>
<comment type="subunit">
    <text evidence="8">Homodimer.</text>
</comment>
<comment type="caution">
    <text evidence="12">The sequence shown here is derived from an EMBL/GenBank/DDBJ whole genome shotgun (WGS) entry which is preliminary data.</text>
</comment>
<protein>
    <recommendedName>
        <fullName evidence="2 8">Shikimate dehydrogenase (NADP(+))</fullName>
        <shortName evidence="8">SDH</shortName>
        <ecNumber evidence="2 8">1.1.1.25</ecNumber>
    </recommendedName>
</protein>
<dbReference type="Proteomes" id="UP000287022">
    <property type="component" value="Unassembled WGS sequence"/>
</dbReference>
<feature type="domain" description="Quinate/shikimate 5-dehydrogenase/glutamyl-tRNA reductase" evidence="9">
    <location>
        <begin position="121"/>
        <end position="175"/>
    </location>
</feature>
<feature type="binding site" evidence="8">
    <location>
        <position position="61"/>
    </location>
    <ligand>
        <name>shikimate</name>
        <dbReference type="ChEBI" id="CHEBI:36208"/>
    </ligand>
</feature>
<dbReference type="GO" id="GO:0009423">
    <property type="term" value="P:chorismate biosynthetic process"/>
    <property type="evidence" value="ECO:0007669"/>
    <property type="project" value="UniProtKB-UniRule"/>
</dbReference>
<name>A0A432ZAQ6_9GAMM</name>
<feature type="domain" description="Shikimate dehydrogenase substrate binding N-terminal" evidence="10">
    <location>
        <begin position="6"/>
        <end position="88"/>
    </location>
</feature>
<evidence type="ECO:0000256" key="5">
    <source>
        <dbReference type="ARBA" id="ARBA00023002"/>
    </source>
</evidence>
<dbReference type="InterPro" id="IPR011342">
    <property type="entry name" value="Shikimate_DH"/>
</dbReference>
<keyword evidence="6 8" id="KW-0057">Aromatic amino acid biosynthesis</keyword>
<feature type="binding site" evidence="8">
    <location>
        <position position="219"/>
    </location>
    <ligand>
        <name>shikimate</name>
        <dbReference type="ChEBI" id="CHEBI:36208"/>
    </ligand>
</feature>
<feature type="binding site" evidence="8">
    <location>
        <position position="102"/>
    </location>
    <ligand>
        <name>shikimate</name>
        <dbReference type="ChEBI" id="CHEBI:36208"/>
    </ligand>
</feature>
<feature type="binding site" evidence="8">
    <location>
        <position position="248"/>
    </location>
    <ligand>
        <name>shikimate</name>
        <dbReference type="ChEBI" id="CHEBI:36208"/>
    </ligand>
</feature>
<comment type="pathway">
    <text evidence="1 8">Metabolic intermediate biosynthesis; chorismate biosynthesis; chorismate from D-erythrose 4-phosphate and phosphoenolpyruvate: step 4/7.</text>
</comment>
<dbReference type="EC" id="1.1.1.25" evidence="2 8"/>
<comment type="function">
    <text evidence="8">Involved in the biosynthesis of the chorismate, which leads to the biosynthesis of aromatic amino acids. Catalyzes the reversible NADPH linked reduction of 3-dehydroshikimate (DHSA) to yield shikimate (SA).</text>
</comment>
<evidence type="ECO:0000259" key="11">
    <source>
        <dbReference type="Pfam" id="PF18317"/>
    </source>
</evidence>
<dbReference type="GO" id="GO:0009073">
    <property type="term" value="P:aromatic amino acid family biosynthetic process"/>
    <property type="evidence" value="ECO:0007669"/>
    <property type="project" value="UniProtKB-KW"/>
</dbReference>
<dbReference type="GO" id="GO:0019632">
    <property type="term" value="P:shikimate metabolic process"/>
    <property type="evidence" value="ECO:0007669"/>
    <property type="project" value="InterPro"/>
</dbReference>
<dbReference type="GO" id="GO:0004764">
    <property type="term" value="F:shikimate 3-dehydrogenase (NADP+) activity"/>
    <property type="evidence" value="ECO:0007669"/>
    <property type="project" value="UniProtKB-UniRule"/>
</dbReference>
<comment type="catalytic activity">
    <reaction evidence="7 8">
        <text>shikimate + NADP(+) = 3-dehydroshikimate + NADPH + H(+)</text>
        <dbReference type="Rhea" id="RHEA:17737"/>
        <dbReference type="ChEBI" id="CHEBI:15378"/>
        <dbReference type="ChEBI" id="CHEBI:16630"/>
        <dbReference type="ChEBI" id="CHEBI:36208"/>
        <dbReference type="ChEBI" id="CHEBI:57783"/>
        <dbReference type="ChEBI" id="CHEBI:58349"/>
        <dbReference type="EC" id="1.1.1.25"/>
    </reaction>
</comment>
<evidence type="ECO:0000259" key="9">
    <source>
        <dbReference type="Pfam" id="PF01488"/>
    </source>
</evidence>
<dbReference type="AlphaFoldDB" id="A0A432ZAQ6"/>
<feature type="domain" description="SDH C-terminal" evidence="11">
    <location>
        <begin position="241"/>
        <end position="270"/>
    </location>
</feature>
<organism evidence="12 13">
    <name type="scientific">Pseudidiomarina sediminum</name>
    <dbReference type="NCBI Taxonomy" id="431675"/>
    <lineage>
        <taxon>Bacteria</taxon>
        <taxon>Pseudomonadati</taxon>
        <taxon>Pseudomonadota</taxon>
        <taxon>Gammaproteobacteria</taxon>
        <taxon>Alteromonadales</taxon>
        <taxon>Idiomarinaceae</taxon>
        <taxon>Pseudidiomarina</taxon>
    </lineage>
</organism>
<dbReference type="InterPro" id="IPR046346">
    <property type="entry name" value="Aminoacid_DH-like_N_sf"/>
</dbReference>
<dbReference type="SUPFAM" id="SSF53223">
    <property type="entry name" value="Aminoacid dehydrogenase-like, N-terminal domain"/>
    <property type="match status" value="1"/>
</dbReference>
<feature type="binding site" evidence="8">
    <location>
        <begin position="127"/>
        <end position="131"/>
    </location>
    <ligand>
        <name>NADP(+)</name>
        <dbReference type="ChEBI" id="CHEBI:58349"/>
    </ligand>
</feature>